<comment type="catalytic activity">
    <reaction evidence="1">
        <text>[protein]-peptidylproline (omega=180) = [protein]-peptidylproline (omega=0)</text>
        <dbReference type="Rhea" id="RHEA:16237"/>
        <dbReference type="Rhea" id="RHEA-COMP:10747"/>
        <dbReference type="Rhea" id="RHEA-COMP:10748"/>
        <dbReference type="ChEBI" id="CHEBI:83833"/>
        <dbReference type="ChEBI" id="CHEBI:83834"/>
        <dbReference type="EC" id="5.2.1.8"/>
    </reaction>
</comment>
<keyword evidence="3 7" id="KW-0732">Signal</keyword>
<dbReference type="EC" id="5.2.1.8" evidence="2"/>
<keyword evidence="5 6" id="KW-0413">Isomerase</keyword>
<organism evidence="9 10">
    <name type="scientific">Peptostreptococcus anaerobius</name>
    <dbReference type="NCBI Taxonomy" id="1261"/>
    <lineage>
        <taxon>Bacteria</taxon>
        <taxon>Bacillati</taxon>
        <taxon>Bacillota</taxon>
        <taxon>Clostridia</taxon>
        <taxon>Peptostreptococcales</taxon>
        <taxon>Peptostreptococcaceae</taxon>
        <taxon>Peptostreptococcus</taxon>
    </lineage>
</organism>
<name>A0A135YUU0_9FIRM</name>
<dbReference type="PANTHER" id="PTHR47245:SF1">
    <property type="entry name" value="FOLDASE PROTEIN PRSA"/>
    <property type="match status" value="1"/>
</dbReference>
<dbReference type="PANTHER" id="PTHR47245">
    <property type="entry name" value="PEPTIDYLPROLYL ISOMERASE"/>
    <property type="match status" value="1"/>
</dbReference>
<gene>
    <name evidence="9" type="ORF">HMPREF3195_00847</name>
</gene>
<accession>A0A135YUU0</accession>
<dbReference type="eggNOG" id="COG0760">
    <property type="taxonomic scope" value="Bacteria"/>
</dbReference>
<dbReference type="InterPro" id="IPR027304">
    <property type="entry name" value="Trigger_fact/SurA_dom_sf"/>
</dbReference>
<dbReference type="SUPFAM" id="SSF54534">
    <property type="entry name" value="FKBP-like"/>
    <property type="match status" value="1"/>
</dbReference>
<reference evidence="9 10" key="1">
    <citation type="submission" date="2016-02" db="EMBL/GenBank/DDBJ databases">
        <authorList>
            <person name="Wen L."/>
            <person name="He K."/>
            <person name="Yang H."/>
        </authorList>
    </citation>
    <scope>NUCLEOTIDE SEQUENCE [LARGE SCALE GENOMIC DNA]</scope>
    <source>
        <strain evidence="9 10">MJR8628A</strain>
    </source>
</reference>
<evidence type="ECO:0000256" key="3">
    <source>
        <dbReference type="ARBA" id="ARBA00022729"/>
    </source>
</evidence>
<dbReference type="SUPFAM" id="SSF109998">
    <property type="entry name" value="Triger factor/SurA peptide-binding domain-like"/>
    <property type="match status" value="1"/>
</dbReference>
<dbReference type="GeneID" id="79842474"/>
<evidence type="ECO:0000256" key="1">
    <source>
        <dbReference type="ARBA" id="ARBA00000971"/>
    </source>
</evidence>
<dbReference type="RefSeq" id="WP_002843472.1">
    <property type="nucleotide sequence ID" value="NZ_CAXUJS010000016.1"/>
</dbReference>
<evidence type="ECO:0000256" key="6">
    <source>
        <dbReference type="PROSITE-ProRule" id="PRU00278"/>
    </source>
</evidence>
<dbReference type="PROSITE" id="PS51257">
    <property type="entry name" value="PROKAR_LIPOPROTEIN"/>
    <property type="match status" value="1"/>
</dbReference>
<dbReference type="PATRIC" id="fig|1261.5.peg.853"/>
<feature type="signal peptide" evidence="7">
    <location>
        <begin position="1"/>
        <end position="27"/>
    </location>
</feature>
<evidence type="ECO:0000313" key="9">
    <source>
        <dbReference type="EMBL" id="KXI13130.1"/>
    </source>
</evidence>
<evidence type="ECO:0000256" key="4">
    <source>
        <dbReference type="ARBA" id="ARBA00023110"/>
    </source>
</evidence>
<feature type="domain" description="PpiC" evidence="8">
    <location>
        <begin position="181"/>
        <end position="274"/>
    </location>
</feature>
<dbReference type="Gene3D" id="3.10.50.40">
    <property type="match status" value="1"/>
</dbReference>
<dbReference type="PROSITE" id="PS50198">
    <property type="entry name" value="PPIC_PPIASE_2"/>
    <property type="match status" value="1"/>
</dbReference>
<evidence type="ECO:0000256" key="2">
    <source>
        <dbReference type="ARBA" id="ARBA00013194"/>
    </source>
</evidence>
<dbReference type="InterPro" id="IPR046357">
    <property type="entry name" value="PPIase_dom_sf"/>
</dbReference>
<protein>
    <recommendedName>
        <fullName evidence="2">peptidylprolyl isomerase</fullName>
        <ecNumber evidence="2">5.2.1.8</ecNumber>
    </recommendedName>
</protein>
<evidence type="ECO:0000313" key="10">
    <source>
        <dbReference type="Proteomes" id="UP000070326"/>
    </source>
</evidence>
<dbReference type="InterPro" id="IPR000297">
    <property type="entry name" value="PPIase_PpiC"/>
</dbReference>
<dbReference type="AlphaFoldDB" id="A0A135YUU0"/>
<proteinExistence type="predicted"/>
<evidence type="ECO:0000259" key="8">
    <source>
        <dbReference type="PROSITE" id="PS50198"/>
    </source>
</evidence>
<comment type="caution">
    <text evidence="9">The sequence shown here is derived from an EMBL/GenBank/DDBJ whole genome shotgun (WGS) entry which is preliminary data.</text>
</comment>
<feature type="chain" id="PRO_5007468563" description="peptidylprolyl isomerase" evidence="7">
    <location>
        <begin position="28"/>
        <end position="325"/>
    </location>
</feature>
<keyword evidence="4 6" id="KW-0697">Rotamase</keyword>
<evidence type="ECO:0000256" key="5">
    <source>
        <dbReference type="ARBA" id="ARBA00023235"/>
    </source>
</evidence>
<dbReference type="Pfam" id="PF00639">
    <property type="entry name" value="Rotamase"/>
    <property type="match status" value="1"/>
</dbReference>
<dbReference type="Proteomes" id="UP000070326">
    <property type="component" value="Unassembled WGS sequence"/>
</dbReference>
<dbReference type="STRING" id="1261.HMPREF3195_00847"/>
<sequence length="325" mass="38478">MSIKKNKFTFICALILILMPITFLACKQDEIVASTDKFDVRLSEVNDNIKLAKFEYNSIFGDDSWKSVVVSSDGSTEQFKKSVIDYLIMSHYKDEENKKNGYSYSEEELNDMLDSAKQNIEEDKIKSNEYKSLNIDDHVLKKYIRDKMIENKNQEEFNKRVKIKEEDIKKYYKDKINEFKEKEFDCYQIWIKNPNDKIKAENAYKDLKKGMDFSTVVKKYSEDENSKNKGGYIGKIKKENLIPELREKALIMRDKEYTGVVKSKDGYFIIKIDNQRNLTKTLDSCRTKIKDDLLEKLYQENNKKIINRIGVKYYKDNIKKIKIQL</sequence>
<dbReference type="GO" id="GO:0003755">
    <property type="term" value="F:peptidyl-prolyl cis-trans isomerase activity"/>
    <property type="evidence" value="ECO:0007669"/>
    <property type="project" value="UniProtKB-KW"/>
</dbReference>
<dbReference type="InterPro" id="IPR050245">
    <property type="entry name" value="PrsA_foldase"/>
</dbReference>
<dbReference type="EMBL" id="LSQZ01000032">
    <property type="protein sequence ID" value="KXI13130.1"/>
    <property type="molecule type" value="Genomic_DNA"/>
</dbReference>
<evidence type="ECO:0000256" key="7">
    <source>
        <dbReference type="SAM" id="SignalP"/>
    </source>
</evidence>